<dbReference type="PROSITE" id="PS50222">
    <property type="entry name" value="EF_HAND_2"/>
    <property type="match status" value="1"/>
</dbReference>
<dbReference type="Gene3D" id="1.10.238.10">
    <property type="entry name" value="EF-hand"/>
    <property type="match status" value="1"/>
</dbReference>
<dbReference type="InterPro" id="IPR002048">
    <property type="entry name" value="EF_hand_dom"/>
</dbReference>
<keyword evidence="1" id="KW-0106">Calcium</keyword>
<dbReference type="InterPro" id="IPR011992">
    <property type="entry name" value="EF-hand-dom_pair"/>
</dbReference>
<evidence type="ECO:0000259" key="2">
    <source>
        <dbReference type="PROSITE" id="PS50222"/>
    </source>
</evidence>
<keyword evidence="4" id="KW-1185">Reference proteome</keyword>
<dbReference type="Pfam" id="PF13499">
    <property type="entry name" value="EF-hand_7"/>
    <property type="match status" value="1"/>
</dbReference>
<protein>
    <recommendedName>
        <fullName evidence="2">EF-hand domain-containing protein</fullName>
    </recommendedName>
</protein>
<proteinExistence type="predicted"/>
<dbReference type="InterPro" id="IPR018247">
    <property type="entry name" value="EF_Hand_1_Ca_BS"/>
</dbReference>
<reference evidence="3" key="1">
    <citation type="submission" date="2023-10" db="EMBL/GenBank/DDBJ databases">
        <authorList>
            <person name="Chen Y."/>
            <person name="Shah S."/>
            <person name="Dougan E. K."/>
            <person name="Thang M."/>
            <person name="Chan C."/>
        </authorList>
    </citation>
    <scope>NUCLEOTIDE SEQUENCE [LARGE SCALE GENOMIC DNA]</scope>
</reference>
<feature type="domain" description="EF-hand" evidence="2">
    <location>
        <begin position="111"/>
        <end position="136"/>
    </location>
</feature>
<accession>A0ABN9PTM0</accession>
<dbReference type="Proteomes" id="UP001189429">
    <property type="component" value="Unassembled WGS sequence"/>
</dbReference>
<evidence type="ECO:0000313" key="4">
    <source>
        <dbReference type="Proteomes" id="UP001189429"/>
    </source>
</evidence>
<dbReference type="SUPFAM" id="SSF47473">
    <property type="entry name" value="EF-hand"/>
    <property type="match status" value="1"/>
</dbReference>
<sequence>MTLDTNNDGTITAGKVRSALSGRWTPGDVDRLVSCLLPPGAQEAEELSYDEFMGALMASQAADEERMLRKLFGEADEQRPGWLGAAEITELARRPAVKRMLGDRPASSLTEEMDLDGDGKVTFQEFCRVVQAEKPEHSAGRPTATKTGKYVAAQAVQFRSSS</sequence>
<dbReference type="EMBL" id="CAUYUJ010001225">
    <property type="protein sequence ID" value="CAK0794882.1"/>
    <property type="molecule type" value="Genomic_DNA"/>
</dbReference>
<name>A0ABN9PTM0_9DINO</name>
<evidence type="ECO:0000313" key="3">
    <source>
        <dbReference type="EMBL" id="CAK0794882.1"/>
    </source>
</evidence>
<dbReference type="PROSITE" id="PS00018">
    <property type="entry name" value="EF_HAND_1"/>
    <property type="match status" value="1"/>
</dbReference>
<comment type="caution">
    <text evidence="3">The sequence shown here is derived from an EMBL/GenBank/DDBJ whole genome shotgun (WGS) entry which is preliminary data.</text>
</comment>
<evidence type="ECO:0000256" key="1">
    <source>
        <dbReference type="ARBA" id="ARBA00022837"/>
    </source>
</evidence>
<organism evidence="3 4">
    <name type="scientific">Prorocentrum cordatum</name>
    <dbReference type="NCBI Taxonomy" id="2364126"/>
    <lineage>
        <taxon>Eukaryota</taxon>
        <taxon>Sar</taxon>
        <taxon>Alveolata</taxon>
        <taxon>Dinophyceae</taxon>
        <taxon>Prorocentrales</taxon>
        <taxon>Prorocentraceae</taxon>
        <taxon>Prorocentrum</taxon>
    </lineage>
</organism>
<gene>
    <name evidence="3" type="ORF">PCOR1329_LOCUS4736</name>
</gene>